<evidence type="ECO:0000256" key="5">
    <source>
        <dbReference type="ARBA" id="ARBA00023136"/>
    </source>
</evidence>
<dbReference type="STRING" id="159087.Daro_2766"/>
<keyword evidence="3 6" id="KW-0812">Transmembrane</keyword>
<evidence type="ECO:0000256" key="1">
    <source>
        <dbReference type="ARBA" id="ARBA00004141"/>
    </source>
</evidence>
<comment type="subcellular location">
    <subcellularLocation>
        <location evidence="1">Membrane</location>
        <topology evidence="1">Multi-pass membrane protein</topology>
    </subcellularLocation>
</comment>
<evidence type="ECO:0000256" key="2">
    <source>
        <dbReference type="ARBA" id="ARBA00007362"/>
    </source>
</evidence>
<feature type="transmembrane region" description="Helical" evidence="6">
    <location>
        <begin position="216"/>
        <end position="237"/>
    </location>
</feature>
<reference evidence="8" key="1">
    <citation type="submission" date="2005-08" db="EMBL/GenBank/DDBJ databases">
        <title>Complete sequence of Dechloromonas aromatica RCB.</title>
        <authorList>
            <person name="Salinero K.K."/>
            <person name="Copeland A."/>
            <person name="Lucas S."/>
            <person name="Lapidus A."/>
            <person name="Barry K."/>
            <person name="Detter J.C."/>
            <person name="Glavina T."/>
            <person name="Hammon N."/>
            <person name="Israni S."/>
            <person name="Pitluck S."/>
            <person name="Di Bartolo G."/>
            <person name="Trong S."/>
            <person name="Schmutz J."/>
            <person name="Larimer F."/>
            <person name="Land M."/>
            <person name="Ivanova N."/>
            <person name="Richardson P."/>
        </authorList>
    </citation>
    <scope>NUCLEOTIDE SEQUENCE</scope>
    <source>
        <strain evidence="8">RCB</strain>
    </source>
</reference>
<dbReference type="eggNOG" id="COG0697">
    <property type="taxonomic scope" value="Bacteria"/>
</dbReference>
<protein>
    <recommendedName>
        <fullName evidence="7">EamA domain-containing protein</fullName>
    </recommendedName>
</protein>
<dbReference type="InterPro" id="IPR050638">
    <property type="entry name" value="AA-Vitamin_Transporters"/>
</dbReference>
<sequence length="289" mass="30975">MSMPSRDLLATLAPGLFVFLWSTGFIGAKFGLPYAEPLTFMVIRFAVVIVMMLFLAWSMRAPWPRDGSQWLRIGVSGLLVHATYLGGVYEAIVQGLPVGVISLVVGLQPLLTAVGAALLLGESISRRQWMGFALGLGGIALVLSGRIQGGFGIAGLPAAVTALFGITAGTLYQKRFCPHFDYRSGAVLQFVPAALITLLGVVAFEDFRVEWNPSFLFALGWLTLVLSLGAVSLLNYLIRSGTATNMASLFYMVPPCTALIAWLIFDERLSGAALIGMPLVVGGVYLVRK</sequence>
<dbReference type="EMBL" id="CP000089">
    <property type="protein sequence ID" value="AAZ47496.1"/>
    <property type="molecule type" value="Genomic_DNA"/>
</dbReference>
<keyword evidence="5 6" id="KW-0472">Membrane</keyword>
<organism evidence="8">
    <name type="scientific">Dechloromonas aromatica (strain RCB)</name>
    <dbReference type="NCBI Taxonomy" id="159087"/>
    <lineage>
        <taxon>Bacteria</taxon>
        <taxon>Pseudomonadati</taxon>
        <taxon>Pseudomonadota</taxon>
        <taxon>Betaproteobacteria</taxon>
        <taxon>Rhodocyclales</taxon>
        <taxon>Azonexaceae</taxon>
        <taxon>Dechloromonas</taxon>
    </lineage>
</organism>
<feature type="transmembrane region" description="Helical" evidence="6">
    <location>
        <begin position="153"/>
        <end position="172"/>
    </location>
</feature>
<feature type="transmembrane region" description="Helical" evidence="6">
    <location>
        <begin position="271"/>
        <end position="287"/>
    </location>
</feature>
<evidence type="ECO:0000256" key="3">
    <source>
        <dbReference type="ARBA" id="ARBA00022692"/>
    </source>
</evidence>
<feature type="transmembrane region" description="Helical" evidence="6">
    <location>
        <begin position="249"/>
        <end position="265"/>
    </location>
</feature>
<name>Q47CD5_DECAR</name>
<dbReference type="PANTHER" id="PTHR32322">
    <property type="entry name" value="INNER MEMBRANE TRANSPORTER"/>
    <property type="match status" value="1"/>
</dbReference>
<keyword evidence="4 6" id="KW-1133">Transmembrane helix</keyword>
<feature type="transmembrane region" description="Helical" evidence="6">
    <location>
        <begin position="129"/>
        <end position="147"/>
    </location>
</feature>
<comment type="similarity">
    <text evidence="2">Belongs to the EamA transporter family.</text>
</comment>
<evidence type="ECO:0000313" key="8">
    <source>
        <dbReference type="EMBL" id="AAZ47496.1"/>
    </source>
</evidence>
<accession>Q47CD5</accession>
<dbReference type="AlphaFoldDB" id="Q47CD5"/>
<proteinExistence type="inferred from homology"/>
<dbReference type="SUPFAM" id="SSF103481">
    <property type="entry name" value="Multidrug resistance efflux transporter EmrE"/>
    <property type="match status" value="2"/>
</dbReference>
<dbReference type="InterPro" id="IPR000620">
    <property type="entry name" value="EamA_dom"/>
</dbReference>
<feature type="transmembrane region" description="Helical" evidence="6">
    <location>
        <begin position="37"/>
        <end position="58"/>
    </location>
</feature>
<dbReference type="InterPro" id="IPR037185">
    <property type="entry name" value="EmrE-like"/>
</dbReference>
<feature type="transmembrane region" description="Helical" evidence="6">
    <location>
        <begin position="184"/>
        <end position="204"/>
    </location>
</feature>
<feature type="domain" description="EamA" evidence="7">
    <location>
        <begin position="155"/>
        <end position="287"/>
    </location>
</feature>
<evidence type="ECO:0000256" key="6">
    <source>
        <dbReference type="SAM" id="Phobius"/>
    </source>
</evidence>
<feature type="transmembrane region" description="Helical" evidence="6">
    <location>
        <begin position="70"/>
        <end position="92"/>
    </location>
</feature>
<dbReference type="Gene3D" id="1.10.3730.20">
    <property type="match status" value="1"/>
</dbReference>
<gene>
    <name evidence="8" type="ordered locus">Daro_2766</name>
</gene>
<evidence type="ECO:0000259" key="7">
    <source>
        <dbReference type="Pfam" id="PF00892"/>
    </source>
</evidence>
<dbReference type="GO" id="GO:0016020">
    <property type="term" value="C:membrane"/>
    <property type="evidence" value="ECO:0007669"/>
    <property type="project" value="UniProtKB-SubCell"/>
</dbReference>
<dbReference type="KEGG" id="dar:Daro_2766"/>
<feature type="domain" description="EamA" evidence="7">
    <location>
        <begin position="17"/>
        <end position="143"/>
    </location>
</feature>
<dbReference type="Pfam" id="PF00892">
    <property type="entry name" value="EamA"/>
    <property type="match status" value="2"/>
</dbReference>
<dbReference type="PANTHER" id="PTHR32322:SF2">
    <property type="entry name" value="EAMA DOMAIN-CONTAINING PROTEIN"/>
    <property type="match status" value="1"/>
</dbReference>
<feature type="transmembrane region" description="Helical" evidence="6">
    <location>
        <begin position="98"/>
        <end position="120"/>
    </location>
</feature>
<evidence type="ECO:0000256" key="4">
    <source>
        <dbReference type="ARBA" id="ARBA00022989"/>
    </source>
</evidence>
<dbReference type="HOGENOM" id="CLU_033863_10_0_4"/>